<comment type="caution">
    <text evidence="1">The sequence shown here is derived from an EMBL/GenBank/DDBJ whole genome shotgun (WGS) entry which is preliminary data.</text>
</comment>
<evidence type="ECO:0000313" key="1">
    <source>
        <dbReference type="EMBL" id="MDT0465445.1"/>
    </source>
</evidence>
<name>A0ABU2TX29_9ACTN</name>
<gene>
    <name evidence="1" type="ORF">RM764_20980</name>
</gene>
<protein>
    <submittedName>
        <fullName evidence="1">Uncharacterized protein</fullName>
    </submittedName>
</protein>
<organism evidence="1 2">
    <name type="scientific">Streptomyces gibsoniae</name>
    <dbReference type="NCBI Taxonomy" id="3075529"/>
    <lineage>
        <taxon>Bacteria</taxon>
        <taxon>Bacillati</taxon>
        <taxon>Actinomycetota</taxon>
        <taxon>Actinomycetes</taxon>
        <taxon>Kitasatosporales</taxon>
        <taxon>Streptomycetaceae</taxon>
        <taxon>Streptomyces</taxon>
    </lineage>
</organism>
<proteinExistence type="predicted"/>
<dbReference type="Proteomes" id="UP001183809">
    <property type="component" value="Unassembled WGS sequence"/>
</dbReference>
<evidence type="ECO:0000313" key="2">
    <source>
        <dbReference type="Proteomes" id="UP001183809"/>
    </source>
</evidence>
<sequence length="65" mass="7234">MATPHLMDGYARDRSDGGPVGWKPTNQAFWCTYAMDYTHIKSLWKPTTTDAEKTAPPSMPNACTN</sequence>
<dbReference type="RefSeq" id="WP_311696914.1">
    <property type="nucleotide sequence ID" value="NZ_JAVREY010000024.1"/>
</dbReference>
<accession>A0ABU2TX29</accession>
<dbReference type="EMBL" id="JAVREY010000024">
    <property type="protein sequence ID" value="MDT0465445.1"/>
    <property type="molecule type" value="Genomic_DNA"/>
</dbReference>
<keyword evidence="2" id="KW-1185">Reference proteome</keyword>
<reference evidence="2" key="1">
    <citation type="submission" date="2023-07" db="EMBL/GenBank/DDBJ databases">
        <title>30 novel species of actinomycetes from the DSMZ collection.</title>
        <authorList>
            <person name="Nouioui I."/>
        </authorList>
    </citation>
    <scope>NUCLEOTIDE SEQUENCE [LARGE SCALE GENOMIC DNA]</scope>
    <source>
        <strain evidence="2">DSM 41699</strain>
    </source>
</reference>